<gene>
    <name evidence="1" type="ORF">KIL84_007649</name>
</gene>
<accession>A0A9D3X377</accession>
<dbReference type="EMBL" id="JAHDVG010000483">
    <property type="protein sequence ID" value="KAH1172031.1"/>
    <property type="molecule type" value="Genomic_DNA"/>
</dbReference>
<comment type="caution">
    <text evidence="1">The sequence shown here is derived from an EMBL/GenBank/DDBJ whole genome shotgun (WGS) entry which is preliminary data.</text>
</comment>
<evidence type="ECO:0000313" key="2">
    <source>
        <dbReference type="Proteomes" id="UP000827986"/>
    </source>
</evidence>
<dbReference type="Proteomes" id="UP000827986">
    <property type="component" value="Unassembled WGS sequence"/>
</dbReference>
<dbReference type="AlphaFoldDB" id="A0A9D3X377"/>
<protein>
    <submittedName>
        <fullName evidence="1">Uncharacterized protein</fullName>
    </submittedName>
</protein>
<keyword evidence="2" id="KW-1185">Reference proteome</keyword>
<name>A0A9D3X377_9SAUR</name>
<sequence length="114" mass="12786">MKHFCMLSVRLEIVPSAVTDQDALMTEQADILDQQSQTYNLQSIYNPAGIPPTLPPLCPSFLDLPGVDLGSDFLKRFYFLYFKVDCHRVTFMYILVGWVEGGVNALSVITKAPL</sequence>
<reference evidence="1" key="1">
    <citation type="submission" date="2021-09" db="EMBL/GenBank/DDBJ databases">
        <title>The genome of Mauremys mutica provides insights into the evolution of semi-aquatic lifestyle.</title>
        <authorList>
            <person name="Gong S."/>
            <person name="Gao Y."/>
        </authorList>
    </citation>
    <scope>NUCLEOTIDE SEQUENCE</scope>
    <source>
        <strain evidence="1">MM-2020</strain>
        <tissue evidence="1">Muscle</tissue>
    </source>
</reference>
<evidence type="ECO:0000313" key="1">
    <source>
        <dbReference type="EMBL" id="KAH1172031.1"/>
    </source>
</evidence>
<organism evidence="1 2">
    <name type="scientific">Mauremys mutica</name>
    <name type="common">yellowpond turtle</name>
    <dbReference type="NCBI Taxonomy" id="74926"/>
    <lineage>
        <taxon>Eukaryota</taxon>
        <taxon>Metazoa</taxon>
        <taxon>Chordata</taxon>
        <taxon>Craniata</taxon>
        <taxon>Vertebrata</taxon>
        <taxon>Euteleostomi</taxon>
        <taxon>Archelosauria</taxon>
        <taxon>Testudinata</taxon>
        <taxon>Testudines</taxon>
        <taxon>Cryptodira</taxon>
        <taxon>Durocryptodira</taxon>
        <taxon>Testudinoidea</taxon>
        <taxon>Geoemydidae</taxon>
        <taxon>Geoemydinae</taxon>
        <taxon>Mauremys</taxon>
    </lineage>
</organism>
<proteinExistence type="predicted"/>